<gene>
    <name evidence="1" type="ORF">SB48_HM08orf01265</name>
</gene>
<dbReference type="AlphaFoldDB" id="A0AAN0T3E1"/>
<sequence length="54" mass="6125">MATLFYVKVHFLFPRSIYHIPNLHCAQSKKTAARKEAAVFTYKLIRSGVSAIPC</sequence>
<dbReference type="EMBL" id="CP010525">
    <property type="protein sequence ID" value="AJO21618.1"/>
    <property type="molecule type" value="Genomic_DNA"/>
</dbReference>
<reference evidence="2" key="1">
    <citation type="submission" date="2015-01" db="EMBL/GenBank/DDBJ databases">
        <title>Comparative genome analysis of Bacillus coagulans HM-08, Clostridium butyricum HM-68, Bacillus subtilis HM-66 and Bacillus paralicheniformis BL-09.</title>
        <authorList>
            <person name="Zhang H."/>
        </authorList>
    </citation>
    <scope>NUCLEOTIDE SEQUENCE [LARGE SCALE GENOMIC DNA]</scope>
    <source>
        <strain evidence="2">HM-08</strain>
    </source>
</reference>
<evidence type="ECO:0000313" key="1">
    <source>
        <dbReference type="EMBL" id="AJO21618.1"/>
    </source>
</evidence>
<evidence type="ECO:0000313" key="2">
    <source>
        <dbReference type="Proteomes" id="UP000032024"/>
    </source>
</evidence>
<keyword evidence="2" id="KW-1185">Reference proteome</keyword>
<organism evidence="1 2">
    <name type="scientific">Heyndrickxia coagulans</name>
    <name type="common">Weizmannia coagulans</name>
    <dbReference type="NCBI Taxonomy" id="1398"/>
    <lineage>
        <taxon>Bacteria</taxon>
        <taxon>Bacillati</taxon>
        <taxon>Bacillota</taxon>
        <taxon>Bacilli</taxon>
        <taxon>Bacillales</taxon>
        <taxon>Bacillaceae</taxon>
        <taxon>Heyndrickxia</taxon>
    </lineage>
</organism>
<protein>
    <submittedName>
        <fullName evidence="1">Uncharacterized protein</fullName>
    </submittedName>
</protein>
<accession>A0AAN0T3E1</accession>
<dbReference type="Proteomes" id="UP000032024">
    <property type="component" value="Chromosome"/>
</dbReference>
<name>A0AAN0T3E1_HEYCO</name>
<proteinExistence type="predicted"/>